<name>A0A931HCE6_9SPHN</name>
<evidence type="ECO:0000313" key="2">
    <source>
        <dbReference type="Proteomes" id="UP000617634"/>
    </source>
</evidence>
<evidence type="ECO:0000313" key="1">
    <source>
        <dbReference type="EMBL" id="MBH0113475.1"/>
    </source>
</evidence>
<dbReference type="EMBL" id="JADZGI010000001">
    <property type="protein sequence ID" value="MBH0113475.1"/>
    <property type="molecule type" value="Genomic_DNA"/>
</dbReference>
<dbReference type="AlphaFoldDB" id="A0A931HCE6"/>
<dbReference type="RefSeq" id="WP_197163696.1">
    <property type="nucleotide sequence ID" value="NZ_JADZGI010000001.1"/>
</dbReference>
<sequence length="320" mass="34214">MINQAVHCTASHAVEGVLRDELSRGDVSAHTVLPVLRHLVSGQSNSVFSDEILARVRGMLEDLAVSLLGELAKTSTSGTDGPVLADDISTLRASLMDNALLLGHLHALALEWQLTERLQARLSIDPVVTPLLQKLIASPDGDLQDLAMRLLAAQARWCQAQRRMRLPLSELPAELLHIALMTLKAHAGATGLPLERVVVAETRIRDRYDEGAGRLGLAAQLILGLGGSAETALSVSRAGLCLFLSALAHFSSQERDAMVAATHENQLARLALSLRAAGLRPRAVEEEFQAFHPDILLPDGFETVTPDGAAAMLFSGQHGA</sequence>
<reference evidence="1" key="1">
    <citation type="submission" date="2020-11" db="EMBL/GenBank/DDBJ databases">
        <title>Novosphingobium aureum sp. nov., a marine bacterium isolated from sediment of a salt flat.</title>
        <authorList>
            <person name="Yoo Y."/>
            <person name="Kim J.-J."/>
        </authorList>
    </citation>
    <scope>NUCLEOTIDE SEQUENCE</scope>
    <source>
        <strain evidence="1">YJ-S2-02</strain>
    </source>
</reference>
<accession>A0A931HCE6</accession>
<proteinExistence type="predicted"/>
<keyword evidence="2" id="KW-1185">Reference proteome</keyword>
<organism evidence="1 2">
    <name type="scientific">Novosphingobium aureum</name>
    <dbReference type="NCBI Taxonomy" id="2792964"/>
    <lineage>
        <taxon>Bacteria</taxon>
        <taxon>Pseudomonadati</taxon>
        <taxon>Pseudomonadota</taxon>
        <taxon>Alphaproteobacteria</taxon>
        <taxon>Sphingomonadales</taxon>
        <taxon>Sphingomonadaceae</taxon>
        <taxon>Novosphingobium</taxon>
    </lineage>
</organism>
<evidence type="ECO:0008006" key="3">
    <source>
        <dbReference type="Google" id="ProtNLM"/>
    </source>
</evidence>
<comment type="caution">
    <text evidence="1">The sequence shown here is derived from an EMBL/GenBank/DDBJ whole genome shotgun (WGS) entry which is preliminary data.</text>
</comment>
<gene>
    <name evidence="1" type="ORF">I5E68_11000</name>
</gene>
<dbReference type="Proteomes" id="UP000617634">
    <property type="component" value="Unassembled WGS sequence"/>
</dbReference>
<protein>
    <recommendedName>
        <fullName evidence="3">DUF2336 domain-containing protein</fullName>
    </recommendedName>
</protein>